<gene>
    <name evidence="2" type="primary">T2EB</name>
    <name evidence="2" type="ORF">TR139468</name>
</gene>
<proteinExistence type="predicted"/>
<keyword evidence="2" id="KW-0396">Initiation factor</keyword>
<keyword evidence="1" id="KW-0472">Membrane</keyword>
<reference evidence="2" key="1">
    <citation type="submission" date="2016-01" db="EMBL/GenBank/DDBJ databases">
        <title>Reference transcriptome for the parasite Schistocephalus solidus: insights into the molecular evolution of parasitism.</title>
        <authorList>
            <person name="Hebert F.O."/>
            <person name="Grambauer S."/>
            <person name="Barber I."/>
            <person name="Landry C.R."/>
            <person name="Aubin-Horth N."/>
        </authorList>
    </citation>
    <scope>NUCLEOTIDE SEQUENCE</scope>
</reference>
<keyword evidence="1" id="KW-0812">Transmembrane</keyword>
<sequence>MQSVYFSERILNTRWQIDPTSLWLVFSPLLIPVTISVLANFVCLIGLTIFDACVPDSMCLCRSQIFLLAMRLACIVASTRSLTRKAITIAKNLKERSYRLSCTSSFLDAPILYG</sequence>
<dbReference type="AlphaFoldDB" id="A0A0X3PNS5"/>
<organism evidence="2">
    <name type="scientific">Schistocephalus solidus</name>
    <name type="common">Tapeworm</name>
    <dbReference type="NCBI Taxonomy" id="70667"/>
    <lineage>
        <taxon>Eukaryota</taxon>
        <taxon>Metazoa</taxon>
        <taxon>Spiralia</taxon>
        <taxon>Lophotrochozoa</taxon>
        <taxon>Platyhelminthes</taxon>
        <taxon>Cestoda</taxon>
        <taxon>Eucestoda</taxon>
        <taxon>Diphyllobothriidea</taxon>
        <taxon>Diphyllobothriidae</taxon>
        <taxon>Schistocephalus</taxon>
    </lineage>
</organism>
<accession>A0A0X3PNS5</accession>
<name>A0A0X3PNS5_SCHSO</name>
<keyword evidence="1" id="KW-1133">Transmembrane helix</keyword>
<evidence type="ECO:0000256" key="1">
    <source>
        <dbReference type="SAM" id="Phobius"/>
    </source>
</evidence>
<dbReference type="GO" id="GO:0003743">
    <property type="term" value="F:translation initiation factor activity"/>
    <property type="evidence" value="ECO:0007669"/>
    <property type="project" value="UniProtKB-KW"/>
</dbReference>
<feature type="transmembrane region" description="Helical" evidence="1">
    <location>
        <begin position="21"/>
        <end position="50"/>
    </location>
</feature>
<protein>
    <submittedName>
        <fullName evidence="2">Transcription initiation factor IIE subunit beta</fullName>
    </submittedName>
</protein>
<dbReference type="EMBL" id="GEEE01009856">
    <property type="protein sequence ID" value="JAP53369.1"/>
    <property type="molecule type" value="Transcribed_RNA"/>
</dbReference>
<feature type="transmembrane region" description="Helical" evidence="1">
    <location>
        <begin position="65"/>
        <end position="83"/>
    </location>
</feature>
<evidence type="ECO:0000313" key="2">
    <source>
        <dbReference type="EMBL" id="JAP53369.1"/>
    </source>
</evidence>
<keyword evidence="2" id="KW-0648">Protein biosynthesis</keyword>